<organism evidence="2 3">
    <name type="scientific">Ilex paraguariensis</name>
    <name type="common">yerba mate</name>
    <dbReference type="NCBI Taxonomy" id="185542"/>
    <lineage>
        <taxon>Eukaryota</taxon>
        <taxon>Viridiplantae</taxon>
        <taxon>Streptophyta</taxon>
        <taxon>Embryophyta</taxon>
        <taxon>Tracheophyta</taxon>
        <taxon>Spermatophyta</taxon>
        <taxon>Magnoliopsida</taxon>
        <taxon>eudicotyledons</taxon>
        <taxon>Gunneridae</taxon>
        <taxon>Pentapetalae</taxon>
        <taxon>asterids</taxon>
        <taxon>campanulids</taxon>
        <taxon>Aquifoliales</taxon>
        <taxon>Aquifoliaceae</taxon>
        <taxon>Ilex</taxon>
    </lineage>
</organism>
<accession>A0ABC8QV72</accession>
<proteinExistence type="predicted"/>
<evidence type="ECO:0000256" key="1">
    <source>
        <dbReference type="SAM" id="Phobius"/>
    </source>
</evidence>
<name>A0ABC8QV72_9AQUA</name>
<comment type="caution">
    <text evidence="2">The sequence shown here is derived from an EMBL/GenBank/DDBJ whole genome shotgun (WGS) entry which is preliminary data.</text>
</comment>
<keyword evidence="1" id="KW-1133">Transmembrane helix</keyword>
<keyword evidence="3" id="KW-1185">Reference proteome</keyword>
<dbReference type="InterPro" id="IPR029063">
    <property type="entry name" value="SAM-dependent_MTases_sf"/>
</dbReference>
<feature type="transmembrane region" description="Helical" evidence="1">
    <location>
        <begin position="15"/>
        <end position="35"/>
    </location>
</feature>
<protein>
    <submittedName>
        <fullName evidence="2">Uncharacterized protein</fullName>
    </submittedName>
</protein>
<dbReference type="Proteomes" id="UP001642360">
    <property type="component" value="Unassembled WGS sequence"/>
</dbReference>
<evidence type="ECO:0000313" key="3">
    <source>
        <dbReference type="Proteomes" id="UP001642360"/>
    </source>
</evidence>
<keyword evidence="1" id="KW-0472">Membrane</keyword>
<dbReference type="Gene3D" id="3.40.50.150">
    <property type="entry name" value="Vaccinia Virus protein VP39"/>
    <property type="match status" value="1"/>
</dbReference>
<evidence type="ECO:0000313" key="2">
    <source>
        <dbReference type="EMBL" id="CAK9136523.1"/>
    </source>
</evidence>
<dbReference type="EMBL" id="CAUOFW020000759">
    <property type="protein sequence ID" value="CAK9136523.1"/>
    <property type="molecule type" value="Genomic_DNA"/>
</dbReference>
<dbReference type="SUPFAM" id="SSF53335">
    <property type="entry name" value="S-adenosyl-L-methionine-dependent methyltransferases"/>
    <property type="match status" value="1"/>
</dbReference>
<dbReference type="AlphaFoldDB" id="A0ABC8QV72"/>
<keyword evidence="1" id="KW-0812">Transmembrane</keyword>
<reference evidence="2 3" key="1">
    <citation type="submission" date="2024-02" db="EMBL/GenBank/DDBJ databases">
        <authorList>
            <person name="Vignale AGUSTIN F."/>
            <person name="Sosa J E."/>
            <person name="Modenutti C."/>
        </authorList>
    </citation>
    <scope>NUCLEOTIDE SEQUENCE [LARGE SCALE GENOMIC DNA]</scope>
</reference>
<feature type="transmembrane region" description="Helical" evidence="1">
    <location>
        <begin position="42"/>
        <end position="61"/>
    </location>
</feature>
<sequence>MLSETSNDLKVDHNYLASSYHTGIISGFMLISSYLESVASTGGLVKAIVIGLGAGLLPMFLHKCLHFFDIEVVELDHAVLDMAREYFGFREDKRLKLRVSCKGGASKMLMPVFNPIKSGMG</sequence>
<gene>
    <name evidence="2" type="ORF">ILEXP_LOCUS3506</name>
</gene>